<dbReference type="GO" id="GO:0009408">
    <property type="term" value="P:response to heat"/>
    <property type="evidence" value="ECO:0007669"/>
    <property type="project" value="InterPro"/>
</dbReference>
<dbReference type="GO" id="GO:0008270">
    <property type="term" value="F:zinc ion binding"/>
    <property type="evidence" value="ECO:0007669"/>
    <property type="project" value="UniProtKB-KW"/>
</dbReference>
<dbReference type="Gene3D" id="2.10.230.10">
    <property type="entry name" value="Heat shock protein DnaJ, cysteine-rich domain"/>
    <property type="match status" value="1"/>
</dbReference>
<feature type="domain" description="CR-type" evidence="8">
    <location>
        <begin position="161"/>
        <end position="245"/>
    </location>
</feature>
<dbReference type="CDD" id="cd10719">
    <property type="entry name" value="DnaJ_zf"/>
    <property type="match status" value="1"/>
</dbReference>
<evidence type="ECO:0000259" key="8">
    <source>
        <dbReference type="PROSITE" id="PS51188"/>
    </source>
</evidence>
<dbReference type="PROSITE" id="PS51188">
    <property type="entry name" value="ZF_CR"/>
    <property type="match status" value="1"/>
</dbReference>
<dbReference type="CDD" id="cd06257">
    <property type="entry name" value="DnaJ"/>
    <property type="match status" value="1"/>
</dbReference>
<organism evidence="9 10">
    <name type="scientific">Bathycoccus prasinos</name>
    <dbReference type="NCBI Taxonomy" id="41875"/>
    <lineage>
        <taxon>Eukaryota</taxon>
        <taxon>Viridiplantae</taxon>
        <taxon>Chlorophyta</taxon>
        <taxon>Mamiellophyceae</taxon>
        <taxon>Mamiellales</taxon>
        <taxon>Bathycoccaceae</taxon>
        <taxon>Bathycoccus</taxon>
    </lineage>
</organism>
<dbReference type="Pfam" id="PF01556">
    <property type="entry name" value="DnaJ_C"/>
    <property type="match status" value="1"/>
</dbReference>
<dbReference type="Gene3D" id="2.60.260.20">
    <property type="entry name" value="Urease metallochaperone UreE, N-terminal domain"/>
    <property type="match status" value="2"/>
</dbReference>
<gene>
    <name evidence="9" type="ORF">Bathy01g06460</name>
</gene>
<name>K8ENS1_9CHLO</name>
<evidence type="ECO:0000256" key="4">
    <source>
        <dbReference type="ARBA" id="ARBA00022833"/>
    </source>
</evidence>
<dbReference type="InterPro" id="IPR012724">
    <property type="entry name" value="DnaJ"/>
</dbReference>
<dbReference type="PRINTS" id="PR00625">
    <property type="entry name" value="JDOMAIN"/>
</dbReference>
<dbReference type="FunFam" id="2.60.260.20:FF:000068">
    <property type="entry name" value="Chaperone protein dnaJ 3"/>
    <property type="match status" value="1"/>
</dbReference>
<dbReference type="InterPro" id="IPR036410">
    <property type="entry name" value="HSP_DnaJ_Cys-rich_dom_sf"/>
</dbReference>
<dbReference type="SUPFAM" id="SSF49493">
    <property type="entry name" value="HSP40/DnaJ peptide-binding domain"/>
    <property type="match status" value="2"/>
</dbReference>
<dbReference type="Pfam" id="PF00226">
    <property type="entry name" value="DnaJ"/>
    <property type="match status" value="1"/>
</dbReference>
<dbReference type="GO" id="GO:0006457">
    <property type="term" value="P:protein folding"/>
    <property type="evidence" value="ECO:0007669"/>
    <property type="project" value="InterPro"/>
</dbReference>
<feature type="domain" description="J" evidence="7">
    <location>
        <begin position="35"/>
        <end position="96"/>
    </location>
</feature>
<dbReference type="STRING" id="41875.K8ENS1"/>
<dbReference type="eggNOG" id="KOG0712">
    <property type="taxonomic scope" value="Eukaryota"/>
</dbReference>
<dbReference type="FunFam" id="1.10.287.110:FF:000041">
    <property type="entry name" value="Chaperone protein DNAj, putative"/>
    <property type="match status" value="1"/>
</dbReference>
<accession>K8ENS1</accession>
<evidence type="ECO:0000256" key="1">
    <source>
        <dbReference type="ARBA" id="ARBA00022723"/>
    </source>
</evidence>
<keyword evidence="10" id="KW-1185">Reference proteome</keyword>
<feature type="compositionally biased region" description="Basic and acidic residues" evidence="6">
    <location>
        <begin position="397"/>
        <end position="422"/>
    </location>
</feature>
<feature type="region of interest" description="Disordered" evidence="6">
    <location>
        <begin position="1"/>
        <end position="30"/>
    </location>
</feature>
<keyword evidence="2" id="KW-0677">Repeat</keyword>
<dbReference type="InterPro" id="IPR002939">
    <property type="entry name" value="DnaJ_C"/>
</dbReference>
<dbReference type="GeneID" id="19018381"/>
<evidence type="ECO:0000313" key="10">
    <source>
        <dbReference type="Proteomes" id="UP000198341"/>
    </source>
</evidence>
<dbReference type="HAMAP" id="MF_01152">
    <property type="entry name" value="DnaJ"/>
    <property type="match status" value="1"/>
</dbReference>
<evidence type="ECO:0000313" key="9">
    <source>
        <dbReference type="EMBL" id="CCO14085.1"/>
    </source>
</evidence>
<dbReference type="InterPro" id="IPR001623">
    <property type="entry name" value="DnaJ_domain"/>
</dbReference>
<evidence type="ECO:0000256" key="6">
    <source>
        <dbReference type="SAM" id="MobiDB-lite"/>
    </source>
</evidence>
<dbReference type="GO" id="GO:0051082">
    <property type="term" value="F:unfolded protein binding"/>
    <property type="evidence" value="ECO:0007669"/>
    <property type="project" value="InterPro"/>
</dbReference>
<keyword evidence="1 5" id="KW-0479">Metal-binding</keyword>
<dbReference type="FunFam" id="2.60.260.20:FF:000003">
    <property type="entry name" value="DnaJ subfamily A member 2"/>
    <property type="match status" value="1"/>
</dbReference>
<feature type="compositionally biased region" description="Basic and acidic residues" evidence="6">
    <location>
        <begin position="11"/>
        <end position="23"/>
    </location>
</feature>
<protein>
    <submittedName>
        <fullName evidence="9">Uncharacterized protein</fullName>
    </submittedName>
</protein>
<dbReference type="InterPro" id="IPR036869">
    <property type="entry name" value="J_dom_sf"/>
</dbReference>
<dbReference type="OrthoDB" id="550424at2759"/>
<dbReference type="PANTHER" id="PTHR43888">
    <property type="entry name" value="DNAJ-LIKE-2, ISOFORM A-RELATED"/>
    <property type="match status" value="1"/>
</dbReference>
<dbReference type="InterPro" id="IPR044713">
    <property type="entry name" value="DNJA1/2-like"/>
</dbReference>
<dbReference type="InterPro" id="IPR001305">
    <property type="entry name" value="HSP_DnaJ_Cys-rich_dom"/>
</dbReference>
<dbReference type="PROSITE" id="PS50076">
    <property type="entry name" value="DNAJ_2"/>
    <property type="match status" value="1"/>
</dbReference>
<dbReference type="Pfam" id="PF00684">
    <property type="entry name" value="DnaJ_CXXCXGXG"/>
    <property type="match status" value="1"/>
</dbReference>
<evidence type="ECO:0000256" key="2">
    <source>
        <dbReference type="ARBA" id="ARBA00022737"/>
    </source>
</evidence>
<evidence type="ECO:0000256" key="5">
    <source>
        <dbReference type="PROSITE-ProRule" id="PRU00546"/>
    </source>
</evidence>
<evidence type="ECO:0000259" key="7">
    <source>
        <dbReference type="PROSITE" id="PS50076"/>
    </source>
</evidence>
<dbReference type="Proteomes" id="UP000198341">
    <property type="component" value="Chromosome 1"/>
</dbReference>
<dbReference type="EMBL" id="FO082278">
    <property type="protein sequence ID" value="CCO14085.1"/>
    <property type="molecule type" value="Genomic_DNA"/>
</dbReference>
<sequence length="445" mass="48638">MNFGGMPRGGGRKEGKKEREKTNTLDLSPNSNDTKLYDVLGISKSADATEIKKAYRKAAIKNHPDKGGDEAKFKECTHAYEVLSDPEKRELYDNYGEEALKDGGGGFGGGGGSPFDIFEQMFGGNPFGGGGGGRGGGRSRVRRGEDVVHGLKLSLEDLYNGVTKKLSLAKNIICPKCTGTGSKSGALGTCRTCSGSGVKLVVRQIAPGMVQQMQTVCPDCHGNGQTISEKDKCPGCKAQKVVQEKKVLEVHIEKGMMHNQKIVFNGEADEAPDTVPGDIVFVVQQKEHKTFTRKGSDLFFEKKLTLTEALCGFKFQIEHLDGRKLIVGCEPGEIIRPGDLKSIQNEGMPIRGNPFNKGKMFVKFTIEFPKNGEMSGDQIQALENILPKRPTVELDLEHGEESDLHDVDPQVEARRREEEKRAAGNAYDEEDEDERGGERVQCAQQ</sequence>
<dbReference type="SMART" id="SM00271">
    <property type="entry name" value="DnaJ"/>
    <property type="match status" value="1"/>
</dbReference>
<feature type="zinc finger region" description="CR-type" evidence="5">
    <location>
        <begin position="161"/>
        <end position="245"/>
    </location>
</feature>
<dbReference type="SUPFAM" id="SSF57938">
    <property type="entry name" value="DnaJ/Hsp40 cysteine-rich domain"/>
    <property type="match status" value="1"/>
</dbReference>
<dbReference type="AlphaFoldDB" id="K8ENS1"/>
<dbReference type="FunFam" id="2.10.230.10:FF:000001">
    <property type="entry name" value="DnaJ subfamily A member 2"/>
    <property type="match status" value="1"/>
</dbReference>
<dbReference type="SUPFAM" id="SSF46565">
    <property type="entry name" value="Chaperone J-domain"/>
    <property type="match status" value="1"/>
</dbReference>
<proteinExistence type="inferred from homology"/>
<evidence type="ECO:0000256" key="3">
    <source>
        <dbReference type="ARBA" id="ARBA00022771"/>
    </source>
</evidence>
<dbReference type="CDD" id="cd10747">
    <property type="entry name" value="DnaJ_C"/>
    <property type="match status" value="1"/>
</dbReference>
<dbReference type="InterPro" id="IPR008971">
    <property type="entry name" value="HSP40/DnaJ_pept-bd"/>
</dbReference>
<dbReference type="Gene3D" id="1.10.287.110">
    <property type="entry name" value="DnaJ domain"/>
    <property type="match status" value="1"/>
</dbReference>
<dbReference type="RefSeq" id="XP_007515206.1">
    <property type="nucleotide sequence ID" value="XM_007515144.1"/>
</dbReference>
<dbReference type="KEGG" id="bpg:Bathy01g06460"/>
<reference evidence="9 10" key="1">
    <citation type="submission" date="2011-10" db="EMBL/GenBank/DDBJ databases">
        <authorList>
            <person name="Genoscope - CEA"/>
        </authorList>
    </citation>
    <scope>NUCLEOTIDE SEQUENCE [LARGE SCALE GENOMIC DNA]</scope>
    <source>
        <strain evidence="9 10">RCC 1105</strain>
    </source>
</reference>
<keyword evidence="3 5" id="KW-0863">Zinc-finger</keyword>
<dbReference type="GO" id="GO:0030544">
    <property type="term" value="F:Hsp70 protein binding"/>
    <property type="evidence" value="ECO:0007669"/>
    <property type="project" value="InterPro"/>
</dbReference>
<feature type="region of interest" description="Disordered" evidence="6">
    <location>
        <begin position="397"/>
        <end position="445"/>
    </location>
</feature>
<dbReference type="GO" id="GO:0005524">
    <property type="term" value="F:ATP binding"/>
    <property type="evidence" value="ECO:0007669"/>
    <property type="project" value="InterPro"/>
</dbReference>
<keyword evidence="4 5" id="KW-0862">Zinc</keyword>